<dbReference type="Proteomes" id="UP000324209">
    <property type="component" value="Chromosome"/>
</dbReference>
<dbReference type="SUPFAM" id="SSF52540">
    <property type="entry name" value="P-loop containing nucleoside triphosphate hydrolases"/>
    <property type="match status" value="1"/>
</dbReference>
<evidence type="ECO:0000313" key="2">
    <source>
        <dbReference type="Proteomes" id="UP000324209"/>
    </source>
</evidence>
<dbReference type="InterPro" id="IPR027417">
    <property type="entry name" value="P-loop_NTPase"/>
</dbReference>
<evidence type="ECO:0000313" key="1">
    <source>
        <dbReference type="EMBL" id="QEN09887.1"/>
    </source>
</evidence>
<sequence length="294" mass="33466">MTIVATFSGIHVYALIGKSGTGKSFRARLLAEKYNIPYIIDDGLLINGNRIIAGKSAKKEKLYMGAIKTALFDDPQHRLEIRETIKKEKVRKILLIGTSEKMVNKMTQRLGLPPVNKLIKIEDIASREEIEKAIQARYSEGKHIIPVPSIEIKTDYSHILQDSIKILFRRSFGFKKETQIFEKAVVTPEFATEKKRGTVKISEAALGQMILHCIDEYDCEIKVIKISVKKDRRGYRIKIYIEAGYGSQLGGNLHDLQAYVLDKIERFTGILIEEVDIEIARVSKWKKKSNDSLE</sequence>
<protein>
    <submittedName>
        <fullName evidence="1">AAA family ATPase</fullName>
    </submittedName>
</protein>
<keyword evidence="2" id="KW-1185">Reference proteome</keyword>
<gene>
    <name evidence="1" type="ORF">EXM22_08275</name>
</gene>
<dbReference type="KEGG" id="ock:EXM22_08275"/>
<dbReference type="AlphaFoldDB" id="A0A5C1QQV1"/>
<dbReference type="Gene3D" id="3.40.50.300">
    <property type="entry name" value="P-loop containing nucleotide triphosphate hydrolases"/>
    <property type="match status" value="1"/>
</dbReference>
<dbReference type="EMBL" id="CP036150">
    <property type="protein sequence ID" value="QEN09887.1"/>
    <property type="molecule type" value="Genomic_DNA"/>
</dbReference>
<proteinExistence type="predicted"/>
<accession>A0A5C1QQV1</accession>
<dbReference type="OrthoDB" id="5429664at2"/>
<organism evidence="1 2">
    <name type="scientific">Oceanispirochaeta crateris</name>
    <dbReference type="NCBI Taxonomy" id="2518645"/>
    <lineage>
        <taxon>Bacteria</taxon>
        <taxon>Pseudomonadati</taxon>
        <taxon>Spirochaetota</taxon>
        <taxon>Spirochaetia</taxon>
        <taxon>Spirochaetales</taxon>
        <taxon>Spirochaetaceae</taxon>
        <taxon>Oceanispirochaeta</taxon>
    </lineage>
</organism>
<reference evidence="1 2" key="1">
    <citation type="submission" date="2019-02" db="EMBL/GenBank/DDBJ databases">
        <title>Complete Genome Sequence and Methylome Analysis of free living Spirochaetas.</title>
        <authorList>
            <person name="Fomenkov A."/>
            <person name="Dubinina G."/>
            <person name="Leshcheva N."/>
            <person name="Mikheeva N."/>
            <person name="Grabovich M."/>
            <person name="Vincze T."/>
            <person name="Roberts R.J."/>
        </authorList>
    </citation>
    <scope>NUCLEOTIDE SEQUENCE [LARGE SCALE GENOMIC DNA]</scope>
    <source>
        <strain evidence="1 2">K2</strain>
    </source>
</reference>
<name>A0A5C1QQV1_9SPIO</name>